<protein>
    <submittedName>
        <fullName evidence="3">Uncharacterized protein LOC127751351</fullName>
    </submittedName>
</protein>
<dbReference type="RefSeq" id="XP_052130762.1">
    <property type="nucleotide sequence ID" value="XM_052274802.1"/>
</dbReference>
<dbReference type="GeneID" id="127751351"/>
<accession>A0A9C6X7Y9</accession>
<organism evidence="2 3">
    <name type="scientific">Frankliniella occidentalis</name>
    <name type="common">Western flower thrips</name>
    <name type="synonym">Euthrips occidentalis</name>
    <dbReference type="NCBI Taxonomy" id="133901"/>
    <lineage>
        <taxon>Eukaryota</taxon>
        <taxon>Metazoa</taxon>
        <taxon>Ecdysozoa</taxon>
        <taxon>Arthropoda</taxon>
        <taxon>Hexapoda</taxon>
        <taxon>Insecta</taxon>
        <taxon>Pterygota</taxon>
        <taxon>Neoptera</taxon>
        <taxon>Paraneoptera</taxon>
        <taxon>Thysanoptera</taxon>
        <taxon>Terebrantia</taxon>
        <taxon>Thripoidea</taxon>
        <taxon>Thripidae</taxon>
        <taxon>Frankliniella</taxon>
    </lineage>
</organism>
<dbReference type="SUPFAM" id="SSF47769">
    <property type="entry name" value="SAM/Pointed domain"/>
    <property type="match status" value="1"/>
</dbReference>
<name>A0A9C6X7Y9_FRAOC</name>
<dbReference type="InterPro" id="IPR013761">
    <property type="entry name" value="SAM/pointed_sf"/>
</dbReference>
<dbReference type="AlphaFoldDB" id="A0A9C6X7Y9"/>
<feature type="region of interest" description="Disordered" evidence="1">
    <location>
        <begin position="67"/>
        <end position="131"/>
    </location>
</feature>
<evidence type="ECO:0000313" key="2">
    <source>
        <dbReference type="Proteomes" id="UP000504606"/>
    </source>
</evidence>
<dbReference type="Proteomes" id="UP000504606">
    <property type="component" value="Unplaced"/>
</dbReference>
<feature type="compositionally biased region" description="Acidic residues" evidence="1">
    <location>
        <begin position="104"/>
        <end position="113"/>
    </location>
</feature>
<feature type="compositionally biased region" description="Low complexity" evidence="1">
    <location>
        <begin position="256"/>
        <end position="271"/>
    </location>
</feature>
<dbReference type="Gene3D" id="1.10.150.50">
    <property type="entry name" value="Transcription Factor, Ets-1"/>
    <property type="match status" value="1"/>
</dbReference>
<proteinExistence type="predicted"/>
<feature type="region of interest" description="Disordered" evidence="1">
    <location>
        <begin position="251"/>
        <end position="273"/>
    </location>
</feature>
<gene>
    <name evidence="3" type="primary">LOC127751351</name>
</gene>
<dbReference type="PANTHER" id="PTHR31025:SF9">
    <property type="entry name" value="SI:DKEY-286J15.1"/>
    <property type="match status" value="1"/>
</dbReference>
<sequence length="579" mass="64651">MTIEQVREVLRGWGYSQLIPVFEEEDFDIISLKAVTEDFLKPHLPKVGPRLKLLSLVQSLKDQDVAGGSGSSNLSVPDASPVINSGEVSSAEKPALNLSASFLDTEDEIEDDPGPPAKKKKKNAKGSKVTVPSVPYPQKKVALYTLNKSIEETDIKEVLNGSPLTKTVLENYDAEKGLSAKGRSLVVQKVADYLLNLSAGVKNAHFLRISEKIVEVFPLETVGSYYIAPDDIRDKSGGRLVNRYRNQKDKLNSLVGGSSATPQPSTSAAGADPYQQLASGAGPLFSDFDADQYSAAEEWLKTQTQPWPKVLECWRKTAPERLRVHIARSKTAGKQRKKKAKGKKNIEEDPKVVEKYIENWPILKHSSGYQLLTQDFNLLFPEKEDALFLGWKTFQVKLISLAAEQVVDDKGLEYLSVLQNNPTEDIEVLLSCFLIASVCQPSMKTTCPNTGDIWKVTINDSRNSFILHTKTLASLKDDLRAREAKNKRYQLRTQPIIVAVGSSYSKIDYYVSVCKCLYKVNNCFEALDSCFKAFFALHAEYPFESEQIWLLIQRCVFKIKTSYDNNGIQSFNECVPRLS</sequence>
<dbReference type="PANTHER" id="PTHR31025">
    <property type="entry name" value="SI:CH211-196P9.1-RELATED"/>
    <property type="match status" value="1"/>
</dbReference>
<keyword evidence="2" id="KW-1185">Reference proteome</keyword>
<evidence type="ECO:0000256" key="1">
    <source>
        <dbReference type="SAM" id="MobiDB-lite"/>
    </source>
</evidence>
<evidence type="ECO:0000313" key="3">
    <source>
        <dbReference type="RefSeq" id="XP_052130762.1"/>
    </source>
</evidence>
<dbReference type="KEGG" id="foc:127751351"/>
<reference evidence="3" key="1">
    <citation type="submission" date="2025-08" db="UniProtKB">
        <authorList>
            <consortium name="RefSeq"/>
        </authorList>
    </citation>
    <scope>IDENTIFICATION</scope>
    <source>
        <tissue evidence="3">Whole organism</tissue>
    </source>
</reference>
<dbReference type="OrthoDB" id="7698488at2759"/>